<protein>
    <submittedName>
        <fullName evidence="2">VIR protein</fullName>
    </submittedName>
</protein>
<dbReference type="VEuPathDB" id="PlasmoDB:PVW1_130006900"/>
<accession>A0A565A5W9</accession>
<keyword evidence="1" id="KW-0472">Membrane</keyword>
<dbReference type="VEuPathDB" id="PlasmoDB:PVP01_0000550"/>
<dbReference type="EMBL" id="FLZR02000001">
    <property type="protein sequence ID" value="VUZ99340.1"/>
    <property type="molecule type" value="Genomic_DNA"/>
</dbReference>
<organism evidence="2">
    <name type="scientific">Plasmodium vivax</name>
    <name type="common">malaria parasite P. vivax</name>
    <dbReference type="NCBI Taxonomy" id="5855"/>
    <lineage>
        <taxon>Eukaryota</taxon>
        <taxon>Sar</taxon>
        <taxon>Alveolata</taxon>
        <taxon>Apicomplexa</taxon>
        <taxon>Aconoidasida</taxon>
        <taxon>Haemosporida</taxon>
        <taxon>Plasmodiidae</taxon>
        <taxon>Plasmodium</taxon>
        <taxon>Plasmodium (Plasmodium)</taxon>
    </lineage>
</organism>
<proteinExistence type="predicted"/>
<name>A0A565A5W9_PLAVI</name>
<gene>
    <name evidence="2" type="ORF">PVP01_0000550</name>
</gene>
<keyword evidence="1" id="KW-0812">Transmembrane</keyword>
<evidence type="ECO:0000313" key="2">
    <source>
        <dbReference type="EMBL" id="VUZ99340.1"/>
    </source>
</evidence>
<feature type="transmembrane region" description="Helical" evidence="1">
    <location>
        <begin position="251"/>
        <end position="272"/>
    </location>
</feature>
<dbReference type="VEuPathDB" id="PlasmoDB:PVPAM_130013800"/>
<dbReference type="OrthoDB" id="10283701at2759"/>
<dbReference type="Proteomes" id="UP000220605">
    <property type="component" value="Unassembled WGS sequence"/>
</dbReference>
<sequence length="324" mass="38536">MELPDESNEYDFFKEFDSYRAKEEGIETSALVKNYADGCEFITNDSILKDINSINTVCEHFKFLYNKLISVLSSDSSKSYENKDASFMNYWLNIQFQKYNMNTTDNIKRFYNELISKDKNFDKTKILDNKLQKIDDNELNNMKELYALYKESNKIYIYLTSEKEEGCTSCSMCTEMCIEKYKKNIKRCLNNNTKFCKALYKFKELYEGYFDEDHMNRCSVDLQKLPSYYDVTDMLSAAEQKVKSHNITLRYIIVIISALFPAIMFFYMFTPFRQWLHSKIRRKDKIPSYEHAMTSNLLPYINHTSNQDFDNKAYNIQYKSVGKQ</sequence>
<dbReference type="AlphaFoldDB" id="A0A565A5W9"/>
<evidence type="ECO:0000256" key="1">
    <source>
        <dbReference type="SAM" id="Phobius"/>
    </source>
</evidence>
<keyword evidence="1" id="KW-1133">Transmembrane helix</keyword>
<reference evidence="2" key="1">
    <citation type="submission" date="2016-07" db="EMBL/GenBank/DDBJ databases">
        <authorList>
            <consortium name="Pathogen Informatics"/>
        </authorList>
    </citation>
    <scope>NUCLEOTIDE SEQUENCE</scope>
</reference>